<accession>A0A7Y9X928</accession>
<protein>
    <submittedName>
        <fullName evidence="2">Uncharacterized protein</fullName>
    </submittedName>
</protein>
<evidence type="ECO:0000313" key="2">
    <source>
        <dbReference type="EMBL" id="NYH51278.1"/>
    </source>
</evidence>
<evidence type="ECO:0000313" key="3">
    <source>
        <dbReference type="Proteomes" id="UP000584931"/>
    </source>
</evidence>
<dbReference type="AlphaFoldDB" id="A0A7Y9X928"/>
<feature type="compositionally biased region" description="Basic and acidic residues" evidence="1">
    <location>
        <begin position="1"/>
        <end position="12"/>
    </location>
</feature>
<dbReference type="EMBL" id="JACCHL010000001">
    <property type="protein sequence ID" value="NYH51278.1"/>
    <property type="molecule type" value="Genomic_DNA"/>
</dbReference>
<reference evidence="2 3" key="1">
    <citation type="submission" date="2020-07" db="EMBL/GenBank/DDBJ databases">
        <title>Sequencing the genomes of 1000 actinobacteria strains.</title>
        <authorList>
            <person name="Klenk H.-P."/>
        </authorList>
    </citation>
    <scope>NUCLEOTIDE SEQUENCE [LARGE SCALE GENOMIC DNA]</scope>
    <source>
        <strain evidence="2 3">DSM 45278</strain>
    </source>
</reference>
<dbReference type="RefSeq" id="WP_170293726.1">
    <property type="nucleotide sequence ID" value="NZ_JACCHL010000001.1"/>
</dbReference>
<gene>
    <name evidence="2" type="ORF">HNR06_000867</name>
</gene>
<name>A0A7Y9X928_9ACTN</name>
<sequence>MSGSDDERRVEFLDDLEILPDTTSDESGPGWGDGLEEDSTAWLVAERPPHWD</sequence>
<comment type="caution">
    <text evidence="2">The sequence shown here is derived from an EMBL/GenBank/DDBJ whole genome shotgun (WGS) entry which is preliminary data.</text>
</comment>
<evidence type="ECO:0000256" key="1">
    <source>
        <dbReference type="SAM" id="MobiDB-lite"/>
    </source>
</evidence>
<proteinExistence type="predicted"/>
<organism evidence="2 3">
    <name type="scientific">Nocardiopsis sinuspersici</name>
    <dbReference type="NCBI Taxonomy" id="501010"/>
    <lineage>
        <taxon>Bacteria</taxon>
        <taxon>Bacillati</taxon>
        <taxon>Actinomycetota</taxon>
        <taxon>Actinomycetes</taxon>
        <taxon>Streptosporangiales</taxon>
        <taxon>Nocardiopsidaceae</taxon>
        <taxon>Nocardiopsis</taxon>
    </lineage>
</organism>
<feature type="region of interest" description="Disordered" evidence="1">
    <location>
        <begin position="1"/>
        <end position="52"/>
    </location>
</feature>
<dbReference type="Proteomes" id="UP000584931">
    <property type="component" value="Unassembled WGS sequence"/>
</dbReference>